<dbReference type="InterPro" id="IPR041711">
    <property type="entry name" value="Met-tRNA-FMT_N"/>
</dbReference>
<dbReference type="Pfam" id="PF02911">
    <property type="entry name" value="Formyl_trans_C"/>
    <property type="match status" value="1"/>
</dbReference>
<gene>
    <name evidence="8" type="primary">fmt</name>
    <name evidence="11" type="ORF">SpAn4DRAFT_1041</name>
</gene>
<dbReference type="GO" id="GO:0004479">
    <property type="term" value="F:methionyl-tRNA formyltransferase activity"/>
    <property type="evidence" value="ECO:0007669"/>
    <property type="project" value="UniProtKB-UniRule"/>
</dbReference>
<evidence type="ECO:0000256" key="7">
    <source>
        <dbReference type="ARBA" id="ARBA00048558"/>
    </source>
</evidence>
<comment type="catalytic activity">
    <reaction evidence="7 8">
        <text>L-methionyl-tRNA(fMet) + (6R)-10-formyltetrahydrofolate = N-formyl-L-methionyl-tRNA(fMet) + (6S)-5,6,7,8-tetrahydrofolate + H(+)</text>
        <dbReference type="Rhea" id="RHEA:24380"/>
        <dbReference type="Rhea" id="RHEA-COMP:9952"/>
        <dbReference type="Rhea" id="RHEA-COMP:9953"/>
        <dbReference type="ChEBI" id="CHEBI:15378"/>
        <dbReference type="ChEBI" id="CHEBI:57453"/>
        <dbReference type="ChEBI" id="CHEBI:78530"/>
        <dbReference type="ChEBI" id="CHEBI:78844"/>
        <dbReference type="ChEBI" id="CHEBI:195366"/>
        <dbReference type="EC" id="2.1.2.9"/>
    </reaction>
</comment>
<dbReference type="RefSeq" id="WP_021170565.1">
    <property type="nucleotide sequence ID" value="NZ_CTRP01000014.1"/>
</dbReference>
<dbReference type="InterPro" id="IPR037022">
    <property type="entry name" value="Formyl_trans_C_sf"/>
</dbReference>
<name>A0A0U1L5K3_9FIRM</name>
<dbReference type="Proteomes" id="UP000049855">
    <property type="component" value="Unassembled WGS sequence"/>
</dbReference>
<dbReference type="InterPro" id="IPR044135">
    <property type="entry name" value="Met-tRNA-FMT_C"/>
</dbReference>
<dbReference type="HAMAP" id="MF_00182">
    <property type="entry name" value="Formyl_trans"/>
    <property type="match status" value="1"/>
</dbReference>
<dbReference type="SUPFAM" id="SSF50486">
    <property type="entry name" value="FMT C-terminal domain-like"/>
    <property type="match status" value="1"/>
</dbReference>
<dbReference type="InterPro" id="IPR002376">
    <property type="entry name" value="Formyl_transf_N"/>
</dbReference>
<comment type="function">
    <text evidence="1 8">Attaches a formyl group to the free amino group of methionyl-tRNA(fMet). The formyl group appears to play a dual role in the initiator identity of N-formylmethionyl-tRNA by promoting its recognition by IF2 and preventing the misappropriation of this tRNA by the elongation apparatus.</text>
</comment>
<dbReference type="InterPro" id="IPR011034">
    <property type="entry name" value="Formyl_transferase-like_C_sf"/>
</dbReference>
<dbReference type="PANTHER" id="PTHR11138:SF5">
    <property type="entry name" value="METHIONYL-TRNA FORMYLTRANSFERASE, MITOCHONDRIAL"/>
    <property type="match status" value="1"/>
</dbReference>
<dbReference type="InterPro" id="IPR036477">
    <property type="entry name" value="Formyl_transf_N_sf"/>
</dbReference>
<evidence type="ECO:0000259" key="10">
    <source>
        <dbReference type="Pfam" id="PF02911"/>
    </source>
</evidence>
<dbReference type="EMBL" id="CTRP01000014">
    <property type="protein sequence ID" value="CQR74579.1"/>
    <property type="molecule type" value="Genomic_DNA"/>
</dbReference>
<evidence type="ECO:0000256" key="6">
    <source>
        <dbReference type="ARBA" id="ARBA00022917"/>
    </source>
</evidence>
<dbReference type="InterPro" id="IPR001555">
    <property type="entry name" value="GART_AS"/>
</dbReference>
<evidence type="ECO:0000256" key="3">
    <source>
        <dbReference type="ARBA" id="ARBA00012261"/>
    </source>
</evidence>
<dbReference type="Gene3D" id="3.10.25.10">
    <property type="entry name" value="Formyl transferase, C-terminal domain"/>
    <property type="match status" value="1"/>
</dbReference>
<feature type="binding site" evidence="8">
    <location>
        <begin position="112"/>
        <end position="115"/>
    </location>
    <ligand>
        <name>(6S)-5,6,7,8-tetrahydrofolate</name>
        <dbReference type="ChEBI" id="CHEBI:57453"/>
    </ligand>
</feature>
<dbReference type="InterPro" id="IPR005794">
    <property type="entry name" value="Fmt"/>
</dbReference>
<comment type="similarity">
    <text evidence="2 8">Belongs to the Fmt family.</text>
</comment>
<evidence type="ECO:0000256" key="4">
    <source>
        <dbReference type="ARBA" id="ARBA00016014"/>
    </source>
</evidence>
<dbReference type="NCBIfam" id="TIGR00460">
    <property type="entry name" value="fmt"/>
    <property type="match status" value="1"/>
</dbReference>
<evidence type="ECO:0000256" key="8">
    <source>
        <dbReference type="HAMAP-Rule" id="MF_00182"/>
    </source>
</evidence>
<evidence type="ECO:0000256" key="2">
    <source>
        <dbReference type="ARBA" id="ARBA00010699"/>
    </source>
</evidence>
<evidence type="ECO:0000313" key="11">
    <source>
        <dbReference type="EMBL" id="CQR74579.1"/>
    </source>
</evidence>
<dbReference type="PROSITE" id="PS00373">
    <property type="entry name" value="GART"/>
    <property type="match status" value="1"/>
</dbReference>
<dbReference type="SUPFAM" id="SSF53328">
    <property type="entry name" value="Formyltransferase"/>
    <property type="match status" value="1"/>
</dbReference>
<dbReference type="Gene3D" id="3.40.50.170">
    <property type="entry name" value="Formyl transferase, N-terminal domain"/>
    <property type="match status" value="1"/>
</dbReference>
<evidence type="ECO:0000256" key="5">
    <source>
        <dbReference type="ARBA" id="ARBA00022679"/>
    </source>
</evidence>
<keyword evidence="5 8" id="KW-0808">Transferase</keyword>
<keyword evidence="6 8" id="KW-0648">Protein biosynthesis</keyword>
<dbReference type="PANTHER" id="PTHR11138">
    <property type="entry name" value="METHIONYL-TRNA FORMYLTRANSFERASE"/>
    <property type="match status" value="1"/>
</dbReference>
<dbReference type="AlphaFoldDB" id="A0A0U1L5K3"/>
<dbReference type="InterPro" id="IPR005793">
    <property type="entry name" value="Formyl_trans_C"/>
</dbReference>
<reference evidence="12" key="1">
    <citation type="submission" date="2015-03" db="EMBL/GenBank/DDBJ databases">
        <authorList>
            <person name="Nijsse Bart"/>
        </authorList>
    </citation>
    <scope>NUCLEOTIDE SEQUENCE [LARGE SCALE GENOMIC DNA]</scope>
</reference>
<evidence type="ECO:0000256" key="1">
    <source>
        <dbReference type="ARBA" id="ARBA00002606"/>
    </source>
</evidence>
<dbReference type="Pfam" id="PF00551">
    <property type="entry name" value="Formyl_trans_N"/>
    <property type="match status" value="1"/>
</dbReference>
<keyword evidence="12" id="KW-1185">Reference proteome</keyword>
<feature type="domain" description="Formyl transferase N-terminal" evidence="9">
    <location>
        <begin position="6"/>
        <end position="182"/>
    </location>
</feature>
<sequence length="313" mass="34390">MKKLRTVFMGTPDFAVPCLDMLVREGYPVAAVVTQPDRPKGRGQKLAYSPVKEAALHYNLAILQPDNIKNDDFYNQIAAIQPDVIIVIAFGQFLPQRILDLPLQGCINVHASLLPNYRGSAPIHWAIINGESMSGITTMYMDAGMDTGDMIIKAATPISPVDTTGSLHDKLKDLGATVLSDTLQKIAAGNAPRVSQNDIEATYAPLLCRNTERIDWHQPAIAIHNLVRGLNPWPGAYCKHQNKLLKIWQTRIVNESSPCSQPGQVIGITKEGLVVETGKGTIELLEVQPESKRRMKACDFVCGYSLTIGNMFE</sequence>
<evidence type="ECO:0000259" key="9">
    <source>
        <dbReference type="Pfam" id="PF00551"/>
    </source>
</evidence>
<dbReference type="CDD" id="cd08646">
    <property type="entry name" value="FMT_core_Met-tRNA-FMT_N"/>
    <property type="match status" value="1"/>
</dbReference>
<dbReference type="GO" id="GO:0005829">
    <property type="term" value="C:cytosol"/>
    <property type="evidence" value="ECO:0007669"/>
    <property type="project" value="TreeGrafter"/>
</dbReference>
<proteinExistence type="inferred from homology"/>
<dbReference type="EC" id="2.1.2.9" evidence="3 8"/>
<organism evidence="11 12">
    <name type="scientific">Sporomusa ovata</name>
    <dbReference type="NCBI Taxonomy" id="2378"/>
    <lineage>
        <taxon>Bacteria</taxon>
        <taxon>Bacillati</taxon>
        <taxon>Bacillota</taxon>
        <taxon>Negativicutes</taxon>
        <taxon>Selenomonadales</taxon>
        <taxon>Sporomusaceae</taxon>
        <taxon>Sporomusa</taxon>
    </lineage>
</organism>
<protein>
    <recommendedName>
        <fullName evidence="4 8">Methionyl-tRNA formyltransferase</fullName>
        <ecNumber evidence="3 8">2.1.2.9</ecNumber>
    </recommendedName>
</protein>
<dbReference type="CDD" id="cd08704">
    <property type="entry name" value="Met_tRNA_FMT_C"/>
    <property type="match status" value="1"/>
</dbReference>
<evidence type="ECO:0000313" key="12">
    <source>
        <dbReference type="Proteomes" id="UP000049855"/>
    </source>
</evidence>
<feature type="domain" description="Formyl transferase C-terminal" evidence="10">
    <location>
        <begin position="210"/>
        <end position="304"/>
    </location>
</feature>
<accession>A0A0U1L5K3</accession>